<dbReference type="Gene3D" id="3.90.1750.20">
    <property type="entry name" value="Putative Large Serine Recombinase, Chain B, Domain 2"/>
    <property type="match status" value="1"/>
</dbReference>
<evidence type="ECO:0000259" key="4">
    <source>
        <dbReference type="PROSITE" id="PS51737"/>
    </source>
</evidence>
<dbReference type="PROSITE" id="PS51737">
    <property type="entry name" value="RECOMBINASE_DNA_BIND"/>
    <property type="match status" value="1"/>
</dbReference>
<feature type="compositionally biased region" description="Basic and acidic residues" evidence="2">
    <location>
        <begin position="390"/>
        <end position="416"/>
    </location>
</feature>
<comment type="caution">
    <text evidence="5">The sequence shown here is derived from an EMBL/GenBank/DDBJ whole genome shotgun (WGS) entry which is preliminary data.</text>
</comment>
<evidence type="ECO:0000313" key="5">
    <source>
        <dbReference type="EMBL" id="CAI3971454.1"/>
    </source>
</evidence>
<dbReference type="GO" id="GO:0000150">
    <property type="term" value="F:DNA strand exchange activity"/>
    <property type="evidence" value="ECO:0007669"/>
    <property type="project" value="InterPro"/>
</dbReference>
<dbReference type="EMBL" id="CAMXCT030000001">
    <property type="protein sequence ID" value="CAL4758766.1"/>
    <property type="molecule type" value="Genomic_DNA"/>
</dbReference>
<dbReference type="SMART" id="SM00857">
    <property type="entry name" value="Resolvase"/>
    <property type="match status" value="1"/>
</dbReference>
<keyword evidence="7" id="KW-1185">Reference proteome</keyword>
<sequence length="1256" mass="144798">MLALEEWAVGRFQPMAMFAQVVAVSASDCHEVIQKAREAWAFSLNEASGIGTKEWMACYQRPLCVEGELLHLLDHPDQPSLAGEAGLEWPDLRRQMMGEFQHDCYRRGKTPKQDESLRRQLSECVEKYYRNTHLPMLDQWLRNVEPLPEGYREWFRRPSLLFFLTVAMPCWLEFHRTPWAMLLKARQGDWEALQQLLSVDGQIKYDPSIHRTLFQMEKREPERYRELLAGVPTARPKLTLKKVKFALGGMLSKWSDELERALKGEWLLDCVRQTAKPGQERAIRAWVKACKRKLDRVSLKCRLNAQDIRKLFNAVAIDAGLGGADPDFNGQSDSIYKKLKRNADLWPGLRETDIFRDETCEPVYERRKRAKRPPDPRQGHFWGNSSTSKAKPDRDKVASSDAADRSEAPRSEHRTAAPEGNPLFQSKGNCCDENVDEFPEEKERVDSAEDLGSVVEQVYKVRKCSCRKWFCEGCGPRQGYQLRFKLLSRLESFQDVYGVTLTVDGSLFESPEVAWLYVMQNRLLSRFVRDLNDRGHLHSKAYFWVVEFQTDTEQPHWHMLLDASRIPYGELVEIWGRFRPSTAQPLAEKITAKNYKGKAPAFGSIRFSHYPNKANAGFYATKYLVKYPHNGYPDWVLDRVGRMPRYNHSRNFFPKVSGHDPMCFCVECRGDEAPAKKPSSSKGKGCRRYRRELKTIRERIGECGNACTIVRVPRVEFEDGTIVDGRARFDSSIAVPFLEACEHLCITPEDAWETGFDADEVAGLQLYAAMRNKMKEEREGFSLEVQETALKAYAERNGGEIYKLMRLAETASKREERKAFRELLIYAREHSKQIDGVLFYKVDRAARNLFDYVELERLEDEHGVPVIYVAQPTENTPAGRMQRRILANMATFYTEQQSLDVKEGLARRVENGLFVGKAPYGYRNERQDGRSLVVIDEGEARVVRKAFELYAYHGHTLDSLSQKLEADGEYLDGVHRMARSKLHVILQDRAYIGEVKYRGQWYPGTHDPLVDRETFERVQVLLGVKTYQAHKAVFGAGMIRCGHCGKPIVAEIRHKKTRKGVSEYRYYRCARYNKGDHPRTRLKEAELESQVLGLLKSIRIEDEKVRDWFGQVLRAKTKVSQRHSDEELARLQRELAKLKKQKDGLLNLRLLEEINADTFAEKQAELRDQEVKLQTKLEGVGRQQSEGADLAVKVFELSQALTEKWFAADIAEKRVLLEIVCLNWTLDGVTLVPEIRKPFDILVKGQFVQSSRGDRI</sequence>
<dbReference type="Pfam" id="PF07508">
    <property type="entry name" value="Recombinase"/>
    <property type="match status" value="1"/>
</dbReference>
<reference evidence="6 7" key="2">
    <citation type="submission" date="2024-05" db="EMBL/GenBank/DDBJ databases">
        <authorList>
            <person name="Chen Y."/>
            <person name="Shah S."/>
            <person name="Dougan E. K."/>
            <person name="Thang M."/>
            <person name="Chan C."/>
        </authorList>
    </citation>
    <scope>NUCLEOTIDE SEQUENCE [LARGE SCALE GENOMIC DNA]</scope>
</reference>
<evidence type="ECO:0000259" key="3">
    <source>
        <dbReference type="PROSITE" id="PS51736"/>
    </source>
</evidence>
<dbReference type="Pfam" id="PF13408">
    <property type="entry name" value="Zn_ribbon_recom"/>
    <property type="match status" value="1"/>
</dbReference>
<keyword evidence="1" id="KW-0175">Coiled coil</keyword>
<evidence type="ECO:0000313" key="6">
    <source>
        <dbReference type="EMBL" id="CAL4758766.1"/>
    </source>
</evidence>
<feature type="coiled-coil region" evidence="1">
    <location>
        <begin position="1121"/>
        <end position="1148"/>
    </location>
</feature>
<dbReference type="InterPro" id="IPR050639">
    <property type="entry name" value="SSR_resolvase"/>
</dbReference>
<dbReference type="InterPro" id="IPR025827">
    <property type="entry name" value="Zn_ribbon_recom_dom"/>
</dbReference>
<gene>
    <name evidence="5" type="ORF">C1SCF055_LOCUS44</name>
</gene>
<evidence type="ECO:0000313" key="7">
    <source>
        <dbReference type="Proteomes" id="UP001152797"/>
    </source>
</evidence>
<reference evidence="5" key="1">
    <citation type="submission" date="2022-10" db="EMBL/GenBank/DDBJ databases">
        <authorList>
            <person name="Chen Y."/>
            <person name="Dougan E. K."/>
            <person name="Chan C."/>
            <person name="Rhodes N."/>
            <person name="Thang M."/>
        </authorList>
    </citation>
    <scope>NUCLEOTIDE SEQUENCE</scope>
</reference>
<dbReference type="EMBL" id="CAMXCT020000001">
    <property type="protein sequence ID" value="CAL1124829.1"/>
    <property type="molecule type" value="Genomic_DNA"/>
</dbReference>
<name>A0A9P1BDK6_9DINO</name>
<dbReference type="EMBL" id="CAMXCT010000001">
    <property type="protein sequence ID" value="CAI3971454.1"/>
    <property type="molecule type" value="Genomic_DNA"/>
</dbReference>
<dbReference type="Proteomes" id="UP001152797">
    <property type="component" value="Unassembled WGS sequence"/>
</dbReference>
<dbReference type="Pfam" id="PF00239">
    <property type="entry name" value="Resolvase"/>
    <property type="match status" value="1"/>
</dbReference>
<feature type="region of interest" description="Disordered" evidence="2">
    <location>
        <begin position="365"/>
        <end position="429"/>
    </location>
</feature>
<dbReference type="PROSITE" id="PS51736">
    <property type="entry name" value="RECOMBINASES_3"/>
    <property type="match status" value="1"/>
</dbReference>
<dbReference type="SUPFAM" id="SSF53041">
    <property type="entry name" value="Resolvase-like"/>
    <property type="match status" value="1"/>
</dbReference>
<dbReference type="Gene3D" id="3.40.50.1390">
    <property type="entry name" value="Resolvase, N-terminal catalytic domain"/>
    <property type="match status" value="1"/>
</dbReference>
<dbReference type="PANTHER" id="PTHR30461:SF23">
    <property type="entry name" value="DNA RECOMBINASE-RELATED"/>
    <property type="match status" value="1"/>
</dbReference>
<dbReference type="PANTHER" id="PTHR30461">
    <property type="entry name" value="DNA-INVERTASE FROM LAMBDOID PROPHAGE"/>
    <property type="match status" value="1"/>
</dbReference>
<dbReference type="InterPro" id="IPR006119">
    <property type="entry name" value="Resolv_N"/>
</dbReference>
<dbReference type="InterPro" id="IPR011109">
    <property type="entry name" value="DNA_bind_recombinase_dom"/>
</dbReference>
<feature type="domain" description="Recombinase" evidence="4">
    <location>
        <begin position="919"/>
        <end position="1028"/>
    </location>
</feature>
<dbReference type="GO" id="GO:0003677">
    <property type="term" value="F:DNA binding"/>
    <property type="evidence" value="ECO:0007669"/>
    <property type="project" value="InterPro"/>
</dbReference>
<accession>A0A9P1BDK6</accession>
<evidence type="ECO:0000256" key="2">
    <source>
        <dbReference type="SAM" id="MobiDB-lite"/>
    </source>
</evidence>
<evidence type="ECO:0000256" key="1">
    <source>
        <dbReference type="SAM" id="Coils"/>
    </source>
</evidence>
<dbReference type="CDD" id="cd00338">
    <property type="entry name" value="Ser_Recombinase"/>
    <property type="match status" value="1"/>
</dbReference>
<dbReference type="OrthoDB" id="10531047at2759"/>
<organism evidence="5">
    <name type="scientific">Cladocopium goreaui</name>
    <dbReference type="NCBI Taxonomy" id="2562237"/>
    <lineage>
        <taxon>Eukaryota</taxon>
        <taxon>Sar</taxon>
        <taxon>Alveolata</taxon>
        <taxon>Dinophyceae</taxon>
        <taxon>Suessiales</taxon>
        <taxon>Symbiodiniaceae</taxon>
        <taxon>Cladocopium</taxon>
    </lineage>
</organism>
<protein>
    <submittedName>
        <fullName evidence="5">Uncharacterized protein</fullName>
    </submittedName>
</protein>
<dbReference type="InterPro" id="IPR036162">
    <property type="entry name" value="Resolvase-like_N_sf"/>
</dbReference>
<dbReference type="InterPro" id="IPR038109">
    <property type="entry name" value="DNA_bind_recomb_sf"/>
</dbReference>
<proteinExistence type="predicted"/>
<dbReference type="AlphaFoldDB" id="A0A9P1BDK6"/>
<feature type="domain" description="Resolvase/invertase-type recombinase catalytic" evidence="3">
    <location>
        <begin position="765"/>
        <end position="912"/>
    </location>
</feature>